<feature type="chain" id="PRO_5046330143" description="Outer membrane protein beta-barrel domain-containing protein" evidence="1">
    <location>
        <begin position="19"/>
        <end position="214"/>
    </location>
</feature>
<keyword evidence="3" id="KW-1185">Reference proteome</keyword>
<dbReference type="EMBL" id="CP117167">
    <property type="protein sequence ID" value="WCT14817.1"/>
    <property type="molecule type" value="Genomic_DNA"/>
</dbReference>
<sequence>MKIFFTLVFLLAVTCSFAQNPSVIPNMTKAVISHSQPPPKSAKDTVIESDTSKENKEPRYFYITASANVFVNAKGGFAQRFAPSFEFGKTYGIFDIGLATGRLNSISSGSDTSRFIEFRPTINVFSKGRFAESLCLGAGYVIKAKQGLMTEICNSINFNITETVAIAVVQGYVFLDGTQSSRNTQYMGFNLTYNFLKNHSVNKQRKKAAIVSDN</sequence>
<organism evidence="2 3">
    <name type="scientific">Mucilaginibacter jinjuensis</name>
    <dbReference type="NCBI Taxonomy" id="1176721"/>
    <lineage>
        <taxon>Bacteria</taxon>
        <taxon>Pseudomonadati</taxon>
        <taxon>Bacteroidota</taxon>
        <taxon>Sphingobacteriia</taxon>
        <taxon>Sphingobacteriales</taxon>
        <taxon>Sphingobacteriaceae</taxon>
        <taxon>Mucilaginibacter</taxon>
    </lineage>
</organism>
<evidence type="ECO:0008006" key="4">
    <source>
        <dbReference type="Google" id="ProtNLM"/>
    </source>
</evidence>
<feature type="signal peptide" evidence="1">
    <location>
        <begin position="1"/>
        <end position="18"/>
    </location>
</feature>
<protein>
    <recommendedName>
        <fullName evidence="4">Outer membrane protein beta-barrel domain-containing protein</fullName>
    </recommendedName>
</protein>
<keyword evidence="1" id="KW-0732">Signal</keyword>
<dbReference type="Proteomes" id="UP001216139">
    <property type="component" value="Chromosome"/>
</dbReference>
<dbReference type="RefSeq" id="WP_273633312.1">
    <property type="nucleotide sequence ID" value="NZ_CP117167.1"/>
</dbReference>
<accession>A0ABY7TGV7</accession>
<reference evidence="2 3" key="1">
    <citation type="submission" date="2023-02" db="EMBL/GenBank/DDBJ databases">
        <title>Genome sequence of Mucilaginibacter jinjuensis strain KACC 16571.</title>
        <authorList>
            <person name="Kim S."/>
            <person name="Heo J."/>
            <person name="Kwon S.-W."/>
        </authorList>
    </citation>
    <scope>NUCLEOTIDE SEQUENCE [LARGE SCALE GENOMIC DNA]</scope>
    <source>
        <strain evidence="2 3">KACC 16571</strain>
    </source>
</reference>
<evidence type="ECO:0000313" key="3">
    <source>
        <dbReference type="Proteomes" id="UP001216139"/>
    </source>
</evidence>
<evidence type="ECO:0000313" key="2">
    <source>
        <dbReference type="EMBL" id="WCT14817.1"/>
    </source>
</evidence>
<name>A0ABY7TGV7_9SPHI</name>
<gene>
    <name evidence="2" type="ORF">PQO05_12800</name>
</gene>
<proteinExistence type="predicted"/>
<evidence type="ECO:0000256" key="1">
    <source>
        <dbReference type="SAM" id="SignalP"/>
    </source>
</evidence>